<evidence type="ECO:0000256" key="8">
    <source>
        <dbReference type="ARBA" id="ARBA00044254"/>
    </source>
</evidence>
<keyword evidence="4 16" id="KW-0418">Kinase</keyword>
<evidence type="ECO:0000256" key="2">
    <source>
        <dbReference type="ARBA" id="ARBA00022679"/>
    </source>
</evidence>
<dbReference type="GO" id="GO:0005524">
    <property type="term" value="F:ATP binding"/>
    <property type="evidence" value="ECO:0007669"/>
    <property type="project" value="UniProtKB-KW"/>
</dbReference>
<dbReference type="GO" id="GO:0019698">
    <property type="term" value="P:D-galacturonate catabolic process"/>
    <property type="evidence" value="ECO:0007669"/>
    <property type="project" value="TreeGrafter"/>
</dbReference>
<evidence type="ECO:0000259" key="15">
    <source>
        <dbReference type="Pfam" id="PF00294"/>
    </source>
</evidence>
<evidence type="ECO:0000313" key="16">
    <source>
        <dbReference type="EMBL" id="KLV03152.1"/>
    </source>
</evidence>
<keyword evidence="2" id="KW-0808">Transferase</keyword>
<dbReference type="PANTHER" id="PTHR43085">
    <property type="entry name" value="HEXOKINASE FAMILY MEMBER"/>
    <property type="match status" value="1"/>
</dbReference>
<evidence type="ECO:0000256" key="10">
    <source>
        <dbReference type="ARBA" id="ARBA00054997"/>
    </source>
</evidence>
<comment type="similarity">
    <text evidence="1">Belongs to the carbohydrate kinase PfkB family.</text>
</comment>
<dbReference type="GO" id="GO:0006974">
    <property type="term" value="P:DNA damage response"/>
    <property type="evidence" value="ECO:0007669"/>
    <property type="project" value="TreeGrafter"/>
</dbReference>
<dbReference type="PATRIC" id="fig|754436.4.peg.150"/>
<dbReference type="RefSeq" id="WP_047872504.1">
    <property type="nucleotide sequence ID" value="NZ_BMYC01000011.1"/>
</dbReference>
<dbReference type="GO" id="GO:0008673">
    <property type="term" value="F:2-dehydro-3-deoxygluconokinase activity"/>
    <property type="evidence" value="ECO:0007669"/>
    <property type="project" value="UniProtKB-EC"/>
</dbReference>
<protein>
    <recommendedName>
        <fullName evidence="12">2-dehydro-3-deoxygluconokinase</fullName>
        <ecNumber evidence="11">2.7.1.45</ecNumber>
    </recommendedName>
    <alternativeName>
        <fullName evidence="13">2-keto-3-deoxygluconokinase</fullName>
    </alternativeName>
    <alternativeName>
        <fullName evidence="14">3-deoxy-2-oxo-D-gluconate kinase</fullName>
    </alternativeName>
    <alternativeName>
        <fullName evidence="8">KDG kinase</fullName>
    </alternativeName>
</protein>
<evidence type="ECO:0000256" key="5">
    <source>
        <dbReference type="ARBA" id="ARBA00022840"/>
    </source>
</evidence>
<gene>
    <name evidence="16" type="ORF">ABT58_00690</name>
</gene>
<dbReference type="InterPro" id="IPR011611">
    <property type="entry name" value="PfkB_dom"/>
</dbReference>
<comment type="catalytic activity">
    <reaction evidence="9">
        <text>2-dehydro-3-deoxy-D-gluconate + ATP = 2-dehydro-3-deoxy-6-phospho-D-gluconate + ADP + H(+)</text>
        <dbReference type="Rhea" id="RHEA:14797"/>
        <dbReference type="ChEBI" id="CHEBI:15378"/>
        <dbReference type="ChEBI" id="CHEBI:30616"/>
        <dbReference type="ChEBI" id="CHEBI:57569"/>
        <dbReference type="ChEBI" id="CHEBI:57990"/>
        <dbReference type="ChEBI" id="CHEBI:456216"/>
        <dbReference type="EC" id="2.7.1.45"/>
    </reaction>
</comment>
<evidence type="ECO:0000256" key="12">
    <source>
        <dbReference type="ARBA" id="ARBA00067931"/>
    </source>
</evidence>
<comment type="function">
    <text evidence="10">Catalyzes the phosphorylation of 2-keto-3-deoxygluconate (KDG) to produce 2-keto-3-deoxy-6-phosphogluconate (KDPG).</text>
</comment>
<evidence type="ECO:0000256" key="4">
    <source>
        <dbReference type="ARBA" id="ARBA00022777"/>
    </source>
</evidence>
<dbReference type="PROSITE" id="PS00584">
    <property type="entry name" value="PFKB_KINASES_2"/>
    <property type="match status" value="1"/>
</dbReference>
<dbReference type="InterPro" id="IPR050306">
    <property type="entry name" value="PfkB_Carbo_kinase"/>
</dbReference>
<keyword evidence="3" id="KW-0547">Nucleotide-binding</keyword>
<dbReference type="EMBL" id="LDOV01000001">
    <property type="protein sequence ID" value="KLV03152.1"/>
    <property type="molecule type" value="Genomic_DNA"/>
</dbReference>
<organism evidence="16 17">
    <name type="scientific">Photobacterium aphoticum</name>
    <dbReference type="NCBI Taxonomy" id="754436"/>
    <lineage>
        <taxon>Bacteria</taxon>
        <taxon>Pseudomonadati</taxon>
        <taxon>Pseudomonadota</taxon>
        <taxon>Gammaproteobacteria</taxon>
        <taxon>Vibrionales</taxon>
        <taxon>Vibrionaceae</taxon>
        <taxon>Photobacterium</taxon>
    </lineage>
</organism>
<evidence type="ECO:0000256" key="13">
    <source>
        <dbReference type="ARBA" id="ARBA00075711"/>
    </source>
</evidence>
<evidence type="ECO:0000256" key="11">
    <source>
        <dbReference type="ARBA" id="ARBA00066369"/>
    </source>
</evidence>
<proteinExistence type="inferred from homology"/>
<name>A0A0J1JLX1_9GAMM</name>
<dbReference type="EC" id="2.7.1.45" evidence="11"/>
<dbReference type="InterPro" id="IPR002173">
    <property type="entry name" value="Carboh/pur_kinase_PfkB_CS"/>
</dbReference>
<evidence type="ECO:0000256" key="3">
    <source>
        <dbReference type="ARBA" id="ARBA00022741"/>
    </source>
</evidence>
<evidence type="ECO:0000256" key="7">
    <source>
        <dbReference type="ARBA" id="ARBA00043951"/>
    </source>
</evidence>
<sequence>MKIACFGECMVELSGQPLQRTFGGDTLNTALYLARLGRPRGIEVCYATALGVDTISQDMLTSWQNEQIDTRMVRQLPHKLPGLYLVETEPSGRRHYHYWRNDSAAKFYFADFQSPLEQAIERREIDVLYISGISLAILAEEAKAVLVTLVEKHHQQGGKVIFDNNFRPQLWTAKQAQYWYSQVLPFVDIALLTEQDELRIWGEGDSVGRCQQFGCDEVVIKRGSAPCIVATGLQSSQPHITQVAAQHVKTVIDSTASGDAFAAGYLAGRLAGSSATAAAELGHQLAALVLQHEGAIIPLEAMKGVLS</sequence>
<evidence type="ECO:0000256" key="14">
    <source>
        <dbReference type="ARBA" id="ARBA00080545"/>
    </source>
</evidence>
<dbReference type="OrthoDB" id="9776822at2"/>
<keyword evidence="5" id="KW-0067">ATP-binding</keyword>
<comment type="pathway">
    <text evidence="7">Carbohydrate acid metabolism; 2-dehydro-3-deoxy-D-gluconate degradation; D-glyceraldehyde 3-phosphate and pyruvate from 2-dehydro-3-deoxy-D-gluconate: step 1/2.</text>
</comment>
<dbReference type="Proteomes" id="UP000036426">
    <property type="component" value="Unassembled WGS sequence"/>
</dbReference>
<keyword evidence="6" id="KW-0119">Carbohydrate metabolism</keyword>
<dbReference type="GO" id="GO:0005829">
    <property type="term" value="C:cytosol"/>
    <property type="evidence" value="ECO:0007669"/>
    <property type="project" value="TreeGrafter"/>
</dbReference>
<dbReference type="AlphaFoldDB" id="A0A0J1JLX1"/>
<dbReference type="CDD" id="cd01166">
    <property type="entry name" value="KdgK"/>
    <property type="match status" value="1"/>
</dbReference>
<evidence type="ECO:0000256" key="9">
    <source>
        <dbReference type="ARBA" id="ARBA00050729"/>
    </source>
</evidence>
<evidence type="ECO:0000313" key="17">
    <source>
        <dbReference type="Proteomes" id="UP000036426"/>
    </source>
</evidence>
<feature type="domain" description="Carbohydrate kinase PfkB" evidence="15">
    <location>
        <begin position="2"/>
        <end position="301"/>
    </location>
</feature>
<evidence type="ECO:0000256" key="1">
    <source>
        <dbReference type="ARBA" id="ARBA00010688"/>
    </source>
</evidence>
<dbReference type="Gene3D" id="3.40.1190.20">
    <property type="match status" value="1"/>
</dbReference>
<reference evidence="16 17" key="1">
    <citation type="submission" date="2015-05" db="EMBL/GenBank/DDBJ databases">
        <title>Photobacterium galathea sp. nov.</title>
        <authorList>
            <person name="Machado H."/>
            <person name="Gram L."/>
        </authorList>
    </citation>
    <scope>NUCLEOTIDE SEQUENCE [LARGE SCALE GENOMIC DNA]</scope>
    <source>
        <strain evidence="16 17">DSM 25995</strain>
    </source>
</reference>
<dbReference type="GO" id="GO:0042840">
    <property type="term" value="P:D-glucuronate catabolic process"/>
    <property type="evidence" value="ECO:0007669"/>
    <property type="project" value="TreeGrafter"/>
</dbReference>
<keyword evidence="17" id="KW-1185">Reference proteome</keyword>
<dbReference type="SUPFAM" id="SSF53613">
    <property type="entry name" value="Ribokinase-like"/>
    <property type="match status" value="1"/>
</dbReference>
<dbReference type="FunFam" id="3.40.1190.20:FF:000011">
    <property type="entry name" value="2-dehydro-3-deoxygluconokinase, putative"/>
    <property type="match status" value="1"/>
</dbReference>
<dbReference type="Pfam" id="PF00294">
    <property type="entry name" value="PfkB"/>
    <property type="match status" value="1"/>
</dbReference>
<comment type="caution">
    <text evidence="16">The sequence shown here is derived from an EMBL/GenBank/DDBJ whole genome shotgun (WGS) entry which is preliminary data.</text>
</comment>
<dbReference type="PANTHER" id="PTHR43085:SF15">
    <property type="entry name" value="2-DEHYDRO-3-DEOXYGLUCONOKINASE"/>
    <property type="match status" value="1"/>
</dbReference>
<accession>A0A0J1JLX1</accession>
<evidence type="ECO:0000256" key="6">
    <source>
        <dbReference type="ARBA" id="ARBA00023277"/>
    </source>
</evidence>
<dbReference type="InterPro" id="IPR029056">
    <property type="entry name" value="Ribokinase-like"/>
</dbReference>